<comment type="caution">
    <text evidence="1">The sequence shown here is derived from an EMBL/GenBank/DDBJ whole genome shotgun (WGS) entry which is preliminary data.</text>
</comment>
<accession>A0ABD6EDE7</accession>
<sequence length="204" mass="22870">MLSSSLPSSTQHSSRFFSHTRSFPKMTENRMGVLYNVNMSGTGRLIFNEERTKFLGVITGSDGECLSVHGERNKIDSGSATPSTSTMTVFIIDGETGVQFQVPDVTVNFLQNPNSICSSRYFVYIDNPNICFTTNDVLCGNRADVEIQTYMNPRMVERGLRVHVGDASVQLNARHRFHPSVRHESFMDDSRTVILDQSENDFLA</sequence>
<protein>
    <recommendedName>
        <fullName evidence="3">ZP domain-containing protein</fullName>
    </recommendedName>
</protein>
<evidence type="ECO:0008006" key="3">
    <source>
        <dbReference type="Google" id="ProtNLM"/>
    </source>
</evidence>
<proteinExistence type="predicted"/>
<gene>
    <name evidence="1" type="ORF">AB6A40_001572</name>
</gene>
<dbReference type="EMBL" id="JBGFUD010000600">
    <property type="protein sequence ID" value="MFH4974863.1"/>
    <property type="molecule type" value="Genomic_DNA"/>
</dbReference>
<dbReference type="AlphaFoldDB" id="A0ABD6EDE7"/>
<reference evidence="1 2" key="1">
    <citation type="submission" date="2024-08" db="EMBL/GenBank/DDBJ databases">
        <title>Gnathostoma spinigerum genome.</title>
        <authorList>
            <person name="Gonzalez-Bertolin B."/>
            <person name="Monzon S."/>
            <person name="Zaballos A."/>
            <person name="Jimenez P."/>
            <person name="Dekumyoy P."/>
            <person name="Varona S."/>
            <person name="Cuesta I."/>
            <person name="Sumanam S."/>
            <person name="Adisakwattana P."/>
            <person name="Gasser R.B."/>
            <person name="Hernandez-Gonzalez A."/>
            <person name="Young N.D."/>
            <person name="Perteguer M.J."/>
        </authorList>
    </citation>
    <scope>NUCLEOTIDE SEQUENCE [LARGE SCALE GENOMIC DNA]</scope>
    <source>
        <strain evidence="1">AL3</strain>
        <tissue evidence="1">Liver</tissue>
    </source>
</reference>
<dbReference type="Proteomes" id="UP001608902">
    <property type="component" value="Unassembled WGS sequence"/>
</dbReference>
<evidence type="ECO:0000313" key="2">
    <source>
        <dbReference type="Proteomes" id="UP001608902"/>
    </source>
</evidence>
<name>A0ABD6EDE7_9BILA</name>
<organism evidence="1 2">
    <name type="scientific">Gnathostoma spinigerum</name>
    <dbReference type="NCBI Taxonomy" id="75299"/>
    <lineage>
        <taxon>Eukaryota</taxon>
        <taxon>Metazoa</taxon>
        <taxon>Ecdysozoa</taxon>
        <taxon>Nematoda</taxon>
        <taxon>Chromadorea</taxon>
        <taxon>Rhabditida</taxon>
        <taxon>Spirurina</taxon>
        <taxon>Gnathostomatomorpha</taxon>
        <taxon>Gnathostomatoidea</taxon>
        <taxon>Gnathostomatidae</taxon>
        <taxon>Gnathostoma</taxon>
    </lineage>
</organism>
<keyword evidence="2" id="KW-1185">Reference proteome</keyword>
<evidence type="ECO:0000313" key="1">
    <source>
        <dbReference type="EMBL" id="MFH4974863.1"/>
    </source>
</evidence>